<proteinExistence type="inferred from homology"/>
<evidence type="ECO:0000256" key="3">
    <source>
        <dbReference type="ARBA" id="ARBA00023125"/>
    </source>
</evidence>
<protein>
    <recommendedName>
        <fullName evidence="5">HTH lysR-type domain-containing protein</fullName>
    </recommendedName>
</protein>
<dbReference type="PANTHER" id="PTHR30419">
    <property type="entry name" value="HTH-TYPE TRANSCRIPTIONAL REGULATOR YBHD"/>
    <property type="match status" value="1"/>
</dbReference>
<name>A0A4R5N743_9LACO</name>
<accession>A0A4R5N743</accession>
<feature type="domain" description="HTH lysR-type" evidence="5">
    <location>
        <begin position="1"/>
        <end position="58"/>
    </location>
</feature>
<dbReference type="Pfam" id="PF00126">
    <property type="entry name" value="HTH_1"/>
    <property type="match status" value="1"/>
</dbReference>
<evidence type="ECO:0000259" key="5">
    <source>
        <dbReference type="PROSITE" id="PS50931"/>
    </source>
</evidence>
<keyword evidence="3" id="KW-0238">DNA-binding</keyword>
<keyword evidence="2" id="KW-0805">Transcription regulation</keyword>
<sequence length="296" mass="32952">MTNFAYKVFTTVVTQQSFYKASLQLNVTPSAVSHSINQLETTLGFPLFIRSRTGMRLTDDGQYILPYIQEIINADDKLLQIADNIKGLHAGNIRIGAFSSVCVNWLPHIIRSFSQKYPKIKIAIAQGSFSDISKKTNVGEIDIGFTTLPVNENLIVLPLISDPIRCVTPSSFVPKNRHSITKDDLIGQKFILQKMDYDRDTKLALDYYNVELNSINFSIDDQSIISMVEAGIGLGILPDLALNKLNGDINVYPFSETFTRQVALVVNKNQMTSPSVAAMVKHIESFIKDSIVKSSL</sequence>
<evidence type="ECO:0000313" key="6">
    <source>
        <dbReference type="EMBL" id="TDG67634.1"/>
    </source>
</evidence>
<dbReference type="InterPro" id="IPR036390">
    <property type="entry name" value="WH_DNA-bd_sf"/>
</dbReference>
<keyword evidence="4" id="KW-0804">Transcription</keyword>
<gene>
    <name evidence="6" type="ORF">C5L23_001433</name>
</gene>
<dbReference type="Pfam" id="PF03466">
    <property type="entry name" value="LysR_substrate"/>
    <property type="match status" value="1"/>
</dbReference>
<comment type="caution">
    <text evidence="6">The sequence shown here is derived from an EMBL/GenBank/DDBJ whole genome shotgun (WGS) entry which is preliminary data.</text>
</comment>
<dbReference type="GO" id="GO:0003700">
    <property type="term" value="F:DNA-binding transcription factor activity"/>
    <property type="evidence" value="ECO:0007669"/>
    <property type="project" value="InterPro"/>
</dbReference>
<dbReference type="GO" id="GO:0003677">
    <property type="term" value="F:DNA binding"/>
    <property type="evidence" value="ECO:0007669"/>
    <property type="project" value="UniProtKB-KW"/>
</dbReference>
<dbReference type="GO" id="GO:0005829">
    <property type="term" value="C:cytosol"/>
    <property type="evidence" value="ECO:0007669"/>
    <property type="project" value="TreeGrafter"/>
</dbReference>
<evidence type="ECO:0000256" key="4">
    <source>
        <dbReference type="ARBA" id="ARBA00023163"/>
    </source>
</evidence>
<evidence type="ECO:0000256" key="1">
    <source>
        <dbReference type="ARBA" id="ARBA00009437"/>
    </source>
</evidence>
<dbReference type="RefSeq" id="WP_133264599.1">
    <property type="nucleotide sequence ID" value="NZ_JAGYGP010000001.1"/>
</dbReference>
<dbReference type="CDD" id="cd05466">
    <property type="entry name" value="PBP2_LTTR_substrate"/>
    <property type="match status" value="1"/>
</dbReference>
<dbReference type="SUPFAM" id="SSF46785">
    <property type="entry name" value="Winged helix' DNA-binding domain"/>
    <property type="match status" value="1"/>
</dbReference>
<keyword evidence="7" id="KW-1185">Reference proteome</keyword>
<dbReference type="STRING" id="907931.GCA_000165675_00039"/>
<organism evidence="6 7">
    <name type="scientific">Leuconostoc fallax</name>
    <dbReference type="NCBI Taxonomy" id="1251"/>
    <lineage>
        <taxon>Bacteria</taxon>
        <taxon>Bacillati</taxon>
        <taxon>Bacillota</taxon>
        <taxon>Bacilli</taxon>
        <taxon>Lactobacillales</taxon>
        <taxon>Lactobacillaceae</taxon>
        <taxon>Leuconostoc</taxon>
    </lineage>
</organism>
<evidence type="ECO:0000313" key="7">
    <source>
        <dbReference type="Proteomes" id="UP000295681"/>
    </source>
</evidence>
<dbReference type="InterPro" id="IPR000847">
    <property type="entry name" value="LysR_HTH_N"/>
</dbReference>
<dbReference type="InterPro" id="IPR036388">
    <property type="entry name" value="WH-like_DNA-bd_sf"/>
</dbReference>
<dbReference type="InterPro" id="IPR005119">
    <property type="entry name" value="LysR_subst-bd"/>
</dbReference>
<dbReference type="Gene3D" id="1.10.10.10">
    <property type="entry name" value="Winged helix-like DNA-binding domain superfamily/Winged helix DNA-binding domain"/>
    <property type="match status" value="1"/>
</dbReference>
<dbReference type="InterPro" id="IPR050950">
    <property type="entry name" value="HTH-type_LysR_regulators"/>
</dbReference>
<dbReference type="Gene3D" id="3.40.190.290">
    <property type="match status" value="1"/>
</dbReference>
<dbReference type="PROSITE" id="PS50931">
    <property type="entry name" value="HTH_LYSR"/>
    <property type="match status" value="1"/>
</dbReference>
<dbReference type="EMBL" id="PUFI01000015">
    <property type="protein sequence ID" value="TDG67634.1"/>
    <property type="molecule type" value="Genomic_DNA"/>
</dbReference>
<dbReference type="PANTHER" id="PTHR30419:SF24">
    <property type="entry name" value="HTH-TYPE TRANSCRIPTIONAL REGULATOR CZCR"/>
    <property type="match status" value="1"/>
</dbReference>
<evidence type="ECO:0000256" key="2">
    <source>
        <dbReference type="ARBA" id="ARBA00023015"/>
    </source>
</evidence>
<dbReference type="SUPFAM" id="SSF53850">
    <property type="entry name" value="Periplasmic binding protein-like II"/>
    <property type="match status" value="1"/>
</dbReference>
<dbReference type="Proteomes" id="UP000295681">
    <property type="component" value="Unassembled WGS sequence"/>
</dbReference>
<comment type="similarity">
    <text evidence="1">Belongs to the LysR transcriptional regulatory family.</text>
</comment>
<dbReference type="AlphaFoldDB" id="A0A4R5N743"/>
<reference evidence="6 7" key="1">
    <citation type="journal article" date="2019" name="Appl. Microbiol. Biotechnol.">
        <title>Uncovering carbohydrate metabolism through a genotype-phenotype association study of 56 lactic acid bacteria genomes.</title>
        <authorList>
            <person name="Buron-Moles G."/>
            <person name="Chailyan A."/>
            <person name="Dolejs I."/>
            <person name="Forster J."/>
            <person name="Miks M.H."/>
        </authorList>
    </citation>
    <scope>NUCLEOTIDE SEQUENCE [LARGE SCALE GENOMIC DNA]</scope>
    <source>
        <strain evidence="6 7">ATCC 700006</strain>
    </source>
</reference>